<accession>A0A7I9ZR33</accession>
<dbReference type="Proteomes" id="UP000465304">
    <property type="component" value="Unassembled WGS sequence"/>
</dbReference>
<evidence type="ECO:0000313" key="2">
    <source>
        <dbReference type="Proteomes" id="UP000465304"/>
    </source>
</evidence>
<dbReference type="EMBL" id="BLLB01000002">
    <property type="protein sequence ID" value="GFH03156.1"/>
    <property type="molecule type" value="Genomic_DNA"/>
</dbReference>
<organism evidence="1 2">
    <name type="scientific">Mycolicibacterium hippocampi</name>
    <dbReference type="NCBI Taxonomy" id="659824"/>
    <lineage>
        <taxon>Bacteria</taxon>
        <taxon>Bacillati</taxon>
        <taxon>Actinomycetota</taxon>
        <taxon>Actinomycetes</taxon>
        <taxon>Mycobacteriales</taxon>
        <taxon>Mycobacteriaceae</taxon>
        <taxon>Mycolicibacterium</taxon>
    </lineage>
</organism>
<dbReference type="AlphaFoldDB" id="A0A7I9ZR33"/>
<keyword evidence="2" id="KW-1185">Reference proteome</keyword>
<reference evidence="1 2" key="1">
    <citation type="journal article" date="2019" name="Emerg. Microbes Infect.">
        <title>Comprehensive subspecies identification of 175 nontuberculous mycobacteria species based on 7547 genomic profiles.</title>
        <authorList>
            <person name="Matsumoto Y."/>
            <person name="Kinjo T."/>
            <person name="Motooka D."/>
            <person name="Nabeya D."/>
            <person name="Jung N."/>
            <person name="Uechi K."/>
            <person name="Horii T."/>
            <person name="Iida T."/>
            <person name="Fujita J."/>
            <person name="Nakamura S."/>
        </authorList>
    </citation>
    <scope>NUCLEOTIDE SEQUENCE [LARGE SCALE GENOMIC DNA]</scope>
    <source>
        <strain evidence="1 2">JCM 30996</strain>
    </source>
</reference>
<evidence type="ECO:0000313" key="1">
    <source>
        <dbReference type="EMBL" id="GFH03156.1"/>
    </source>
</evidence>
<gene>
    <name evidence="1" type="ORF">MHIP_36390</name>
</gene>
<name>A0A7I9ZR33_9MYCO</name>
<proteinExistence type="predicted"/>
<protein>
    <submittedName>
        <fullName evidence="1">Uncharacterized protein</fullName>
    </submittedName>
</protein>
<comment type="caution">
    <text evidence="1">The sequence shown here is derived from an EMBL/GenBank/DDBJ whole genome shotgun (WGS) entry which is preliminary data.</text>
</comment>
<sequence>MLPVMTLLIVFGAMLVLLTIAALAGKVPDTHREVTQHGDFEF</sequence>